<evidence type="ECO:0000259" key="6">
    <source>
        <dbReference type="Pfam" id="PF21459"/>
    </source>
</evidence>
<evidence type="ECO:0000313" key="7">
    <source>
        <dbReference type="EMBL" id="CAG5088460.1"/>
    </source>
</evidence>
<name>A0ABN7RY19_OIKDI</name>
<sequence length="400" mass="45587">MSEMSTEPRKTEGGFVTYGKEPTQITLKDDDTVYVIGSEVGNYLRMFRGKLYKRFPGLYRRTATEEEREYIKKTSTDPNHANLPSSVSLMKASEVDEVMAGRGGRYRTSNKVEAEEVEEKVENYASMQSAVPGNSTPTTRRSSLAPIPQTNTSVAQHLDPVPLTTPCLIFAKNKKKVRSYPMFLNSNVDHHVLNNADQEECLVPIRLDMELEGHKLRDCFTWNRNEKLISPEQFAELMCDDMNLPPGLFVRAIAESIRVQCDQYQPSEDVLKEASDARVILKLNVHIGNISVVDQIEWDMAERTNDPEVFAKQYCQELGLGGEFVTTIAYSIRGQLTWHQKTCSFSDNPLPVVSVALRNTTEADAWSPQMEILTDQELAKKTRNQDRNTRRLRRVVRENW</sequence>
<evidence type="ECO:0000256" key="1">
    <source>
        <dbReference type="ARBA" id="ARBA00004123"/>
    </source>
</evidence>
<dbReference type="Pfam" id="PF21459">
    <property type="entry name" value="INI1_DNA-bd"/>
    <property type="match status" value="1"/>
</dbReference>
<organism evidence="7 8">
    <name type="scientific">Oikopleura dioica</name>
    <name type="common">Tunicate</name>
    <dbReference type="NCBI Taxonomy" id="34765"/>
    <lineage>
        <taxon>Eukaryota</taxon>
        <taxon>Metazoa</taxon>
        <taxon>Chordata</taxon>
        <taxon>Tunicata</taxon>
        <taxon>Appendicularia</taxon>
        <taxon>Copelata</taxon>
        <taxon>Oikopleuridae</taxon>
        <taxon>Oikopleura</taxon>
    </lineage>
</organism>
<keyword evidence="3" id="KW-0805">Transcription regulation</keyword>
<dbReference type="Pfam" id="PF04855">
    <property type="entry name" value="SNF5"/>
    <property type="match status" value="1"/>
</dbReference>
<dbReference type="PANTHER" id="PTHR10019">
    <property type="entry name" value="SNF5"/>
    <property type="match status" value="1"/>
</dbReference>
<dbReference type="InterPro" id="IPR048664">
    <property type="entry name" value="INI1_DNA-bd"/>
</dbReference>
<evidence type="ECO:0000256" key="3">
    <source>
        <dbReference type="ARBA" id="ARBA00023015"/>
    </source>
</evidence>
<keyword evidence="8" id="KW-1185">Reference proteome</keyword>
<keyword evidence="5" id="KW-0539">Nucleus</keyword>
<dbReference type="InterPro" id="IPR006939">
    <property type="entry name" value="SNF5"/>
</dbReference>
<gene>
    <name evidence="7" type="ORF">OKIOD_LOCUS3409</name>
</gene>
<dbReference type="EMBL" id="OU015568">
    <property type="protein sequence ID" value="CAG5088460.1"/>
    <property type="molecule type" value="Genomic_DNA"/>
</dbReference>
<proteinExistence type="inferred from homology"/>
<evidence type="ECO:0000256" key="5">
    <source>
        <dbReference type="ARBA" id="ARBA00023242"/>
    </source>
</evidence>
<protein>
    <submittedName>
        <fullName evidence="7">Oidioi.mRNA.OKI2018_I69.PAR.g11851.t1.cds</fullName>
    </submittedName>
</protein>
<comment type="similarity">
    <text evidence="2">Belongs to the SNF5 family.</text>
</comment>
<reference evidence="7 8" key="1">
    <citation type="submission" date="2021-04" db="EMBL/GenBank/DDBJ databases">
        <authorList>
            <person name="Bliznina A."/>
        </authorList>
    </citation>
    <scope>NUCLEOTIDE SEQUENCE [LARGE SCALE GENOMIC DNA]</scope>
</reference>
<dbReference type="CDD" id="cd21086">
    <property type="entry name" value="WH_NTD_SMARCB1"/>
    <property type="match status" value="1"/>
</dbReference>
<feature type="domain" description="SWI/SNF Subunit INI1 DNA binding" evidence="6">
    <location>
        <begin position="22"/>
        <end position="102"/>
    </location>
</feature>
<accession>A0ABN7RY19</accession>
<keyword evidence="4" id="KW-0804">Transcription</keyword>
<evidence type="ECO:0000256" key="2">
    <source>
        <dbReference type="ARBA" id="ARBA00010239"/>
    </source>
</evidence>
<evidence type="ECO:0000313" key="8">
    <source>
        <dbReference type="Proteomes" id="UP001158576"/>
    </source>
</evidence>
<dbReference type="Proteomes" id="UP001158576">
    <property type="component" value="Chromosome PAR"/>
</dbReference>
<comment type="subcellular location">
    <subcellularLocation>
        <location evidence="1">Nucleus</location>
    </subcellularLocation>
</comment>
<evidence type="ECO:0000256" key="4">
    <source>
        <dbReference type="ARBA" id="ARBA00023163"/>
    </source>
</evidence>